<name>A0A699STN7_TANCI</name>
<comment type="caution">
    <text evidence="1">The sequence shown here is derived from an EMBL/GenBank/DDBJ whole genome shotgun (WGS) entry which is preliminary data.</text>
</comment>
<gene>
    <name evidence="1" type="ORF">Tci_872123</name>
</gene>
<feature type="non-terminal residue" evidence="1">
    <location>
        <position position="199"/>
    </location>
</feature>
<accession>A0A699STN7</accession>
<proteinExistence type="predicted"/>
<protein>
    <submittedName>
        <fullName evidence="1">Uncharacterized protein</fullName>
    </submittedName>
</protein>
<evidence type="ECO:0000313" key="1">
    <source>
        <dbReference type="EMBL" id="GFD00154.1"/>
    </source>
</evidence>
<organism evidence="1">
    <name type="scientific">Tanacetum cinerariifolium</name>
    <name type="common">Dalmatian daisy</name>
    <name type="synonym">Chrysanthemum cinerariifolium</name>
    <dbReference type="NCBI Taxonomy" id="118510"/>
    <lineage>
        <taxon>Eukaryota</taxon>
        <taxon>Viridiplantae</taxon>
        <taxon>Streptophyta</taxon>
        <taxon>Embryophyta</taxon>
        <taxon>Tracheophyta</taxon>
        <taxon>Spermatophyta</taxon>
        <taxon>Magnoliopsida</taxon>
        <taxon>eudicotyledons</taxon>
        <taxon>Gunneridae</taxon>
        <taxon>Pentapetalae</taxon>
        <taxon>asterids</taxon>
        <taxon>campanulids</taxon>
        <taxon>Asterales</taxon>
        <taxon>Asteraceae</taxon>
        <taxon>Asteroideae</taxon>
        <taxon>Anthemideae</taxon>
        <taxon>Anthemidinae</taxon>
        <taxon>Tanacetum</taxon>
    </lineage>
</organism>
<sequence length="199" mass="21484">NSGIVKMAGQADDPISPTVGSTAIVDPAVGNTTAWMDGQYEFLITIVYNPKDGQPPQTNVRFSVSPSQIYTANYQPGSGFFGRFNWVLASVTPKQMTITTTYAANFSFDPTFASIVKLGAKFGASAQTVNQRTVSVQYTTGSTDLGEMTNFFYDPIVVNDVPGSSDWATQYWTYEIAPGGTASNVYLSVEPYSVIESDN</sequence>
<dbReference type="EMBL" id="BKCJ011182967">
    <property type="protein sequence ID" value="GFD00154.1"/>
    <property type="molecule type" value="Genomic_DNA"/>
</dbReference>
<reference evidence="1" key="1">
    <citation type="journal article" date="2019" name="Sci. Rep.">
        <title>Draft genome of Tanacetum cinerariifolium, the natural source of mosquito coil.</title>
        <authorList>
            <person name="Yamashiro T."/>
            <person name="Shiraishi A."/>
            <person name="Satake H."/>
            <person name="Nakayama K."/>
        </authorList>
    </citation>
    <scope>NUCLEOTIDE SEQUENCE</scope>
</reference>
<dbReference type="AlphaFoldDB" id="A0A699STN7"/>
<feature type="non-terminal residue" evidence="1">
    <location>
        <position position="1"/>
    </location>
</feature>